<reference evidence="11 12" key="1">
    <citation type="submission" date="2019-03" db="EMBL/GenBank/DDBJ databases">
        <title>Genomic Encyclopedia of Type Strains, Phase IV (KMG-IV): sequencing the most valuable type-strain genomes for metagenomic binning, comparative biology and taxonomic classification.</title>
        <authorList>
            <person name="Goeker M."/>
        </authorList>
    </citation>
    <scope>NUCLEOTIDE SEQUENCE [LARGE SCALE GENOMIC DNA]</scope>
    <source>
        <strain evidence="11 12">DSM 26377</strain>
    </source>
</reference>
<dbReference type="SFLD" id="SFLDF00027">
    <property type="entry name" value="p-type_atpase"/>
    <property type="match status" value="1"/>
</dbReference>
<dbReference type="SFLD" id="SFLDG00002">
    <property type="entry name" value="C1.7:_P-type_atpase_like"/>
    <property type="match status" value="1"/>
</dbReference>
<dbReference type="Pfam" id="PF00702">
    <property type="entry name" value="Hydrolase"/>
    <property type="match status" value="1"/>
</dbReference>
<dbReference type="PRINTS" id="PR00119">
    <property type="entry name" value="CATATPASE"/>
</dbReference>
<organism evidence="11 12">
    <name type="scientific">Panacagrimonas perspica</name>
    <dbReference type="NCBI Taxonomy" id="381431"/>
    <lineage>
        <taxon>Bacteria</taxon>
        <taxon>Pseudomonadati</taxon>
        <taxon>Pseudomonadota</taxon>
        <taxon>Gammaproteobacteria</taxon>
        <taxon>Nevskiales</taxon>
        <taxon>Nevskiaceae</taxon>
        <taxon>Panacagrimonas</taxon>
    </lineage>
</organism>
<evidence type="ECO:0000256" key="5">
    <source>
        <dbReference type="ARBA" id="ARBA00022967"/>
    </source>
</evidence>
<dbReference type="Gene3D" id="2.70.150.10">
    <property type="entry name" value="Calcium-transporting ATPase, cytoplasmic transduction domain A"/>
    <property type="match status" value="1"/>
</dbReference>
<evidence type="ECO:0000256" key="7">
    <source>
        <dbReference type="ARBA" id="ARBA00023136"/>
    </source>
</evidence>
<feature type="transmembrane region" description="Helical" evidence="9">
    <location>
        <begin position="235"/>
        <end position="256"/>
    </location>
</feature>
<keyword evidence="2 9" id="KW-0812">Transmembrane</keyword>
<evidence type="ECO:0000256" key="1">
    <source>
        <dbReference type="ARBA" id="ARBA00004141"/>
    </source>
</evidence>
<feature type="transmembrane region" description="Helical" evidence="9">
    <location>
        <begin position="662"/>
        <end position="682"/>
    </location>
</feature>
<proteinExistence type="predicted"/>
<dbReference type="InterPro" id="IPR023214">
    <property type="entry name" value="HAD_sf"/>
</dbReference>
<dbReference type="AlphaFoldDB" id="A0A4S3KB04"/>
<dbReference type="InterPro" id="IPR044492">
    <property type="entry name" value="P_typ_ATPase_HD_dom"/>
</dbReference>
<dbReference type="Gene3D" id="3.40.50.1000">
    <property type="entry name" value="HAD superfamily/HAD-like"/>
    <property type="match status" value="2"/>
</dbReference>
<keyword evidence="4" id="KW-0067">ATP-binding</keyword>
<feature type="region of interest" description="Disordered" evidence="8">
    <location>
        <begin position="1"/>
        <end position="20"/>
    </location>
</feature>
<dbReference type="SUPFAM" id="SSF81665">
    <property type="entry name" value="Calcium ATPase, transmembrane domain M"/>
    <property type="match status" value="1"/>
</dbReference>
<dbReference type="Pfam" id="PF00122">
    <property type="entry name" value="E1-E2_ATPase"/>
    <property type="match status" value="1"/>
</dbReference>
<feature type="transmembrane region" description="Helical" evidence="9">
    <location>
        <begin position="795"/>
        <end position="812"/>
    </location>
</feature>
<dbReference type="EMBL" id="SOBT01000008">
    <property type="protein sequence ID" value="TDU32638.1"/>
    <property type="molecule type" value="Genomic_DNA"/>
</dbReference>
<feature type="transmembrane region" description="Helical" evidence="9">
    <location>
        <begin position="761"/>
        <end position="783"/>
    </location>
</feature>
<dbReference type="GO" id="GO:0016887">
    <property type="term" value="F:ATP hydrolysis activity"/>
    <property type="evidence" value="ECO:0007669"/>
    <property type="project" value="InterPro"/>
</dbReference>
<dbReference type="SFLD" id="SFLDS00003">
    <property type="entry name" value="Haloacid_Dehalogenase"/>
    <property type="match status" value="1"/>
</dbReference>
<dbReference type="PROSITE" id="PS00154">
    <property type="entry name" value="ATPASE_E1_E2"/>
    <property type="match status" value="1"/>
</dbReference>
<evidence type="ECO:0000313" key="12">
    <source>
        <dbReference type="Proteomes" id="UP000295341"/>
    </source>
</evidence>
<evidence type="ECO:0000313" key="11">
    <source>
        <dbReference type="EMBL" id="TDU32638.1"/>
    </source>
</evidence>
<keyword evidence="5" id="KW-1278">Translocase</keyword>
<dbReference type="InterPro" id="IPR059000">
    <property type="entry name" value="ATPase_P-type_domA"/>
</dbReference>
<evidence type="ECO:0000256" key="8">
    <source>
        <dbReference type="SAM" id="MobiDB-lite"/>
    </source>
</evidence>
<dbReference type="InterPro" id="IPR023298">
    <property type="entry name" value="ATPase_P-typ_TM_dom_sf"/>
</dbReference>
<comment type="subcellular location">
    <subcellularLocation>
        <location evidence="1">Membrane</location>
        <topology evidence="1">Multi-pass membrane protein</topology>
    </subcellularLocation>
</comment>
<protein>
    <submittedName>
        <fullName evidence="11">Ca2+-transporting ATPase</fullName>
    </submittedName>
</protein>
<dbReference type="InterPro" id="IPR006068">
    <property type="entry name" value="ATPase_P-typ_cation-transptr_C"/>
</dbReference>
<feature type="domain" description="Cation-transporting P-type ATPase N-terminal" evidence="10">
    <location>
        <begin position="1"/>
        <end position="73"/>
    </location>
</feature>
<evidence type="ECO:0000256" key="9">
    <source>
        <dbReference type="SAM" id="Phobius"/>
    </source>
</evidence>
<dbReference type="NCBIfam" id="TIGR01494">
    <property type="entry name" value="ATPase_P-type"/>
    <property type="match status" value="2"/>
</dbReference>
<keyword evidence="12" id="KW-1185">Reference proteome</keyword>
<dbReference type="SUPFAM" id="SSF81660">
    <property type="entry name" value="Metal cation-transporting ATPase, ATP-binding domain N"/>
    <property type="match status" value="1"/>
</dbReference>
<keyword evidence="7 9" id="KW-0472">Membrane</keyword>
<dbReference type="GO" id="GO:0005524">
    <property type="term" value="F:ATP binding"/>
    <property type="evidence" value="ECO:0007669"/>
    <property type="project" value="UniProtKB-KW"/>
</dbReference>
<feature type="transmembrane region" description="Helical" evidence="9">
    <location>
        <begin position="736"/>
        <end position="754"/>
    </location>
</feature>
<dbReference type="InterPro" id="IPR023299">
    <property type="entry name" value="ATPase_P-typ_cyto_dom_N"/>
</dbReference>
<keyword evidence="6 9" id="KW-1133">Transmembrane helix</keyword>
<evidence type="ECO:0000256" key="3">
    <source>
        <dbReference type="ARBA" id="ARBA00022741"/>
    </source>
</evidence>
<dbReference type="PANTHER" id="PTHR42861">
    <property type="entry name" value="CALCIUM-TRANSPORTING ATPASE"/>
    <property type="match status" value="1"/>
</dbReference>
<dbReference type="InterPro" id="IPR001757">
    <property type="entry name" value="P_typ_ATPase"/>
</dbReference>
<feature type="compositionally biased region" description="Basic and acidic residues" evidence="8">
    <location>
        <begin position="1"/>
        <end position="17"/>
    </location>
</feature>
<dbReference type="Gene3D" id="3.40.1110.10">
    <property type="entry name" value="Calcium-transporting ATPase, cytoplasmic domain N"/>
    <property type="match status" value="1"/>
</dbReference>
<dbReference type="Proteomes" id="UP000295341">
    <property type="component" value="Unassembled WGS sequence"/>
</dbReference>
<name>A0A4S3KB04_9GAMM</name>
<evidence type="ECO:0000259" key="10">
    <source>
        <dbReference type="SMART" id="SM00831"/>
    </source>
</evidence>
<accession>A0A4S3KB04</accession>
<comment type="caution">
    <text evidence="11">The sequence shown here is derived from an EMBL/GenBank/DDBJ whole genome shotgun (WGS) entry which is preliminary data.</text>
</comment>
<dbReference type="Gene3D" id="1.20.1110.10">
    <property type="entry name" value="Calcium-transporting ATPase, transmembrane domain"/>
    <property type="match status" value="2"/>
</dbReference>
<dbReference type="InterPro" id="IPR018303">
    <property type="entry name" value="ATPase_P-typ_P_site"/>
</dbReference>
<dbReference type="Pfam" id="PF00689">
    <property type="entry name" value="Cation_ATPase_C"/>
    <property type="match status" value="1"/>
</dbReference>
<dbReference type="InterPro" id="IPR008250">
    <property type="entry name" value="ATPase_P-typ_transduc_dom_A_sf"/>
</dbReference>
<feature type="transmembrane region" description="Helical" evidence="9">
    <location>
        <begin position="268"/>
        <end position="297"/>
    </location>
</feature>
<evidence type="ECO:0000256" key="2">
    <source>
        <dbReference type="ARBA" id="ARBA00022692"/>
    </source>
</evidence>
<feature type="transmembrane region" description="Helical" evidence="9">
    <location>
        <begin position="631"/>
        <end position="656"/>
    </location>
</feature>
<dbReference type="RefSeq" id="WP_133881122.1">
    <property type="nucleotide sequence ID" value="NZ_MWIN01000001.1"/>
</dbReference>
<dbReference type="InterPro" id="IPR004014">
    <property type="entry name" value="ATPase_P-typ_cation-transptr_N"/>
</dbReference>
<dbReference type="SUPFAM" id="SSF56784">
    <property type="entry name" value="HAD-like"/>
    <property type="match status" value="1"/>
</dbReference>
<dbReference type="SUPFAM" id="SSF81653">
    <property type="entry name" value="Calcium ATPase, transduction domain A"/>
    <property type="match status" value="1"/>
</dbReference>
<dbReference type="OrthoDB" id="9814270at2"/>
<dbReference type="FunFam" id="3.40.50.1000:FF:000001">
    <property type="entry name" value="Phospholipid-transporting ATPase IC"/>
    <property type="match status" value="1"/>
</dbReference>
<sequence>MRHQMPADRVAHLDDPSRGLSTAEATARREAFGANDIVDPTTNGWREVLRDTVRDPMIWFLVGTAVLFAALGDYPESAVLSFALLPILGMDAWLHRRTRASTEGLTSRLAVQSRVIRDGAPTEPSTTELVPGDLVLVSASEYLPADGVIVAGEALQIDESALTGESLPQRKRPLVTGDGSATSGVDDACWGAAGTRLLTGELRLRIVNTGANTLYGEIVRLAQAGPLGRTPLQQALGSMVTALLFAAGVLCLGLALTRYFQGHGIVDALLSAVTLAVAALPEEFPVVFTVFLGVGVFRLARRKALVRRAVVVENIGRVTAICSDKTGTLTEGRLRLEHVLPAPPGTEPSLLLVAARASRRESNDPMDLAILECAGTVEGARLATFPFNEQSRREVAVFDAGDGRAIAVAKGAPETILAMSHDRDSRRDEWLRQAGELAASGHKVIACAHRVLSEWPGGEPDRDFEFAGLLAFEDPLRPGVADAVGEAQNAGIRILMITGDHPLTAGAIAREAGIGASTPRLIDGAELSARLARGGADALRDIDVVARCLPAQKLGIVRSLQSSGEIVAVTGDGVNDVPALQGADIGIAMGERGTRSAREIAAIVLLDDNFRTIVGAIAEGRQLFANLQLSFAYLLIIHLPLVLTAAFVPLAGFPLLYLPIHIVWLELIIHPTAILVFQQLPAGARLQRLRRDSRHRFFGTREWTVIGLCGALLTVLVGSGYAYSLGSDGNVGHARSMAMLTLIVASAATTAGLCRFRTRAAWIAVAATLASAALLIPVKPIAALLKLEPLHGDEWLIAIGAGLLVGGATALFHRPRAAERPAA</sequence>
<gene>
    <name evidence="11" type="ORF">DFR24_2036</name>
</gene>
<dbReference type="InterPro" id="IPR036412">
    <property type="entry name" value="HAD-like_sf"/>
</dbReference>
<dbReference type="GO" id="GO:0016020">
    <property type="term" value="C:membrane"/>
    <property type="evidence" value="ECO:0007669"/>
    <property type="project" value="UniProtKB-SubCell"/>
</dbReference>
<dbReference type="SMART" id="SM00831">
    <property type="entry name" value="Cation_ATPase_N"/>
    <property type="match status" value="1"/>
</dbReference>
<dbReference type="Pfam" id="PF00690">
    <property type="entry name" value="Cation_ATPase_N"/>
    <property type="match status" value="1"/>
</dbReference>
<evidence type="ECO:0000256" key="6">
    <source>
        <dbReference type="ARBA" id="ARBA00022989"/>
    </source>
</evidence>
<dbReference type="GO" id="GO:0015662">
    <property type="term" value="F:P-type ion transporter activity"/>
    <property type="evidence" value="ECO:0007669"/>
    <property type="project" value="UniProtKB-ARBA"/>
</dbReference>
<feature type="transmembrane region" description="Helical" evidence="9">
    <location>
        <begin position="703"/>
        <end position="724"/>
    </location>
</feature>
<evidence type="ECO:0000256" key="4">
    <source>
        <dbReference type="ARBA" id="ARBA00022840"/>
    </source>
</evidence>
<keyword evidence="3" id="KW-0547">Nucleotide-binding</keyword>